<evidence type="ECO:0000256" key="2">
    <source>
        <dbReference type="ARBA" id="ARBA00023002"/>
    </source>
</evidence>
<dbReference type="CDD" id="cd05233">
    <property type="entry name" value="SDR_c"/>
    <property type="match status" value="1"/>
</dbReference>
<evidence type="ECO:0000313" key="4">
    <source>
        <dbReference type="Proteomes" id="UP000198856"/>
    </source>
</evidence>
<dbReference type="OrthoDB" id="35501at2157"/>
<dbReference type="GO" id="GO:0008667">
    <property type="term" value="F:2,3-dihydro-2,3-dihydroxybenzoate dehydrogenase activity"/>
    <property type="evidence" value="ECO:0007669"/>
    <property type="project" value="InterPro"/>
</dbReference>
<dbReference type="InterPro" id="IPR003560">
    <property type="entry name" value="DHB_DH"/>
</dbReference>
<dbReference type="SUPFAM" id="SSF51735">
    <property type="entry name" value="NAD(P)-binding Rossmann-fold domains"/>
    <property type="match status" value="1"/>
</dbReference>
<dbReference type="PRINTS" id="PR01397">
    <property type="entry name" value="DHBDHDRGNASE"/>
</dbReference>
<dbReference type="STRING" id="890420.SAMN05216226_107195"/>
<dbReference type="PANTHER" id="PTHR43669">
    <property type="entry name" value="5-KETO-D-GLUCONATE 5-REDUCTASE"/>
    <property type="match status" value="1"/>
</dbReference>
<comment type="similarity">
    <text evidence="1">Belongs to the short-chain dehydrogenases/reductases (SDR) family.</text>
</comment>
<dbReference type="Proteomes" id="UP000198856">
    <property type="component" value="Unassembled WGS sequence"/>
</dbReference>
<accession>A0A1G8VWD0</accession>
<name>A0A1G8VWD0_9EURY</name>
<dbReference type="PANTHER" id="PTHR43669:SF14">
    <property type="entry name" value="OXIDOREDUCTASE"/>
    <property type="match status" value="1"/>
</dbReference>
<dbReference type="AlphaFoldDB" id="A0A1G8VWD0"/>
<keyword evidence="4" id="KW-1185">Reference proteome</keyword>
<dbReference type="EMBL" id="FNFC01000007">
    <property type="protein sequence ID" value="SDJ70117.1"/>
    <property type="molecule type" value="Genomic_DNA"/>
</dbReference>
<gene>
    <name evidence="3" type="ORF">SAMN05216226_107195</name>
</gene>
<evidence type="ECO:0000256" key="1">
    <source>
        <dbReference type="ARBA" id="ARBA00006484"/>
    </source>
</evidence>
<dbReference type="GO" id="GO:0019290">
    <property type="term" value="P:siderophore biosynthetic process"/>
    <property type="evidence" value="ECO:0007669"/>
    <property type="project" value="InterPro"/>
</dbReference>
<dbReference type="Pfam" id="PF00106">
    <property type="entry name" value="adh_short"/>
    <property type="match status" value="1"/>
</dbReference>
<dbReference type="Gene3D" id="3.40.50.720">
    <property type="entry name" value="NAD(P)-binding Rossmann-like Domain"/>
    <property type="match status" value="1"/>
</dbReference>
<sequence length="117" mass="11862">MGVRDRIAIVTGGASGIGEGIASVLSEKGATVVIADVDGDAAEQTAADLPGEAMAVKVDVTDPAETAALAEIVAEDHGQIDILCANAGIFPSASFEDLTVEDWDEVFGVNAKSVFLT</sequence>
<dbReference type="InterPro" id="IPR002347">
    <property type="entry name" value="SDR_fam"/>
</dbReference>
<dbReference type="RefSeq" id="WP_092702180.1">
    <property type="nucleotide sequence ID" value="NZ_FNFC01000007.1"/>
</dbReference>
<keyword evidence="2" id="KW-0560">Oxidoreductase</keyword>
<evidence type="ECO:0000313" key="3">
    <source>
        <dbReference type="EMBL" id="SDJ70117.1"/>
    </source>
</evidence>
<proteinExistence type="inferred from homology"/>
<organism evidence="3 4">
    <name type="scientific">Halovenus aranensis</name>
    <dbReference type="NCBI Taxonomy" id="890420"/>
    <lineage>
        <taxon>Archaea</taxon>
        <taxon>Methanobacteriati</taxon>
        <taxon>Methanobacteriota</taxon>
        <taxon>Stenosarchaea group</taxon>
        <taxon>Halobacteria</taxon>
        <taxon>Halobacteriales</taxon>
        <taxon>Haloarculaceae</taxon>
        <taxon>Halovenus</taxon>
    </lineage>
</organism>
<protein>
    <submittedName>
        <fullName evidence="3">3-oxoacyl-[acyl-carrier protein] reductase</fullName>
    </submittedName>
</protein>
<reference evidence="3 4" key="1">
    <citation type="submission" date="2016-10" db="EMBL/GenBank/DDBJ databases">
        <authorList>
            <person name="de Groot N.N."/>
        </authorList>
    </citation>
    <scope>NUCLEOTIDE SEQUENCE [LARGE SCALE GENOMIC DNA]</scope>
    <source>
        <strain evidence="3 4">IBRC-M10015</strain>
    </source>
</reference>
<dbReference type="InterPro" id="IPR036291">
    <property type="entry name" value="NAD(P)-bd_dom_sf"/>
</dbReference>